<reference evidence="1" key="1">
    <citation type="submission" date="2014-09" db="EMBL/GenBank/DDBJ databases">
        <authorList>
            <person name="Magalhaes I.L.F."/>
            <person name="Oliveira U."/>
            <person name="Santos F.R."/>
            <person name="Vidigal T.H.D.A."/>
            <person name="Brescovit A.D."/>
            <person name="Santos A.J."/>
        </authorList>
    </citation>
    <scope>NUCLEOTIDE SEQUENCE</scope>
    <source>
        <tissue evidence="1">Shoot tissue taken approximately 20 cm above the soil surface</tissue>
    </source>
</reference>
<reference evidence="1" key="2">
    <citation type="journal article" date="2015" name="Data Brief">
        <title>Shoot transcriptome of the giant reed, Arundo donax.</title>
        <authorList>
            <person name="Barrero R.A."/>
            <person name="Guerrero F.D."/>
            <person name="Moolhuijzen P."/>
            <person name="Goolsby J.A."/>
            <person name="Tidwell J."/>
            <person name="Bellgard S.E."/>
            <person name="Bellgard M.I."/>
        </authorList>
    </citation>
    <scope>NUCLEOTIDE SEQUENCE</scope>
    <source>
        <tissue evidence="1">Shoot tissue taken approximately 20 cm above the soil surface</tissue>
    </source>
</reference>
<protein>
    <submittedName>
        <fullName evidence="1">Uncharacterized protein</fullName>
    </submittedName>
</protein>
<dbReference type="AlphaFoldDB" id="A0A0A9DPI2"/>
<accession>A0A0A9DPI2</accession>
<evidence type="ECO:0000313" key="1">
    <source>
        <dbReference type="EMBL" id="JAD90499.1"/>
    </source>
</evidence>
<proteinExistence type="predicted"/>
<dbReference type="EMBL" id="GBRH01207396">
    <property type="protein sequence ID" value="JAD90499.1"/>
    <property type="molecule type" value="Transcribed_RNA"/>
</dbReference>
<sequence length="58" mass="6808">MVCPFLSQRLSQIEMIYPATKNGQERQIFLWKLPSGSLKQQAHCLLFDGPVMNFQKFY</sequence>
<organism evidence="1">
    <name type="scientific">Arundo donax</name>
    <name type="common">Giant reed</name>
    <name type="synonym">Donax arundinaceus</name>
    <dbReference type="NCBI Taxonomy" id="35708"/>
    <lineage>
        <taxon>Eukaryota</taxon>
        <taxon>Viridiplantae</taxon>
        <taxon>Streptophyta</taxon>
        <taxon>Embryophyta</taxon>
        <taxon>Tracheophyta</taxon>
        <taxon>Spermatophyta</taxon>
        <taxon>Magnoliopsida</taxon>
        <taxon>Liliopsida</taxon>
        <taxon>Poales</taxon>
        <taxon>Poaceae</taxon>
        <taxon>PACMAD clade</taxon>
        <taxon>Arundinoideae</taxon>
        <taxon>Arundineae</taxon>
        <taxon>Arundo</taxon>
    </lineage>
</organism>
<name>A0A0A9DPI2_ARUDO</name>